<dbReference type="AlphaFoldDB" id="A0A1G2MEG7"/>
<proteinExistence type="predicted"/>
<name>A0A1G2MEG7_9BACT</name>
<evidence type="ECO:0000313" key="3">
    <source>
        <dbReference type="Proteomes" id="UP000176493"/>
    </source>
</evidence>
<protein>
    <submittedName>
        <fullName evidence="2">Uncharacterized protein</fullName>
    </submittedName>
</protein>
<feature type="compositionally biased region" description="Pro residues" evidence="1">
    <location>
        <begin position="679"/>
        <end position="696"/>
    </location>
</feature>
<sequence length="696" mass="74647">MRGVSTKILLGFLAVTLVAPTVFFSRPQKAEALLSLAQCIAAKATALAVAAGPIAGQAVLAVMTISPAEAAIAAQAPAGQDWVSCFMKGLVKIIAKTLLHTFVQSIVNWINSGFQGSPSFITNPEGFIADVADQTIGRVIENISPLLCSPFRLDIRLALGLNISLNTEDEIHCRLSDVIANVRGAYDGFVTGTIGSGNLSRWIHIAGTPQNNPYGAYIATTNRLSASIVTAQGQQIKLLDWGKGFRSWRSCEKWGPDIKTKSGATRKGPCIKEGPIKTPGSIIQDQTSGALGTTFRELELANEIDEIVGALINQLLVKAITGVGGLLGASKGSITSGGQSAADELATNPERALAIANVAPPEGINCSLRYYPAMKETTTGSEIYVPDDTLDTVYTNNLGVETVGVRVGDLRAYVAAKYLVNGTEVNVEKKTGQTWRAYFEQVQLGCSNRFSSIITSSSKASRTQYENEITVPPCSSRAIENSAGVWEENEKVCVKPQEPPALPKFPTLEQRWISLWDAEFNQSRVYSSGGAQYGPRNAAGGFSISDTYGGAQHWWTASLKKTERIKIIMVRTYNDAMSFAPESIELALLPPPTNEVPIVPENIVGNVVFSIVRPAGRPRSEYELSPNSNATVTFWPANVTIEFTTPVEANAIVIKSNSRLMLTSVRLYRPVEEANIPSTTPPPLSPPPEPGLPPGL</sequence>
<organism evidence="2 3">
    <name type="scientific">Candidatus Taylorbacteria bacterium RIFCSPHIGHO2_02_49_25</name>
    <dbReference type="NCBI Taxonomy" id="1802305"/>
    <lineage>
        <taxon>Bacteria</taxon>
        <taxon>Candidatus Tayloriibacteriota</taxon>
    </lineage>
</organism>
<dbReference type="EMBL" id="MHRJ01000027">
    <property type="protein sequence ID" value="OHA22305.1"/>
    <property type="molecule type" value="Genomic_DNA"/>
</dbReference>
<feature type="region of interest" description="Disordered" evidence="1">
    <location>
        <begin position="674"/>
        <end position="696"/>
    </location>
</feature>
<reference evidence="2 3" key="1">
    <citation type="journal article" date="2016" name="Nat. Commun.">
        <title>Thousands of microbial genomes shed light on interconnected biogeochemical processes in an aquifer system.</title>
        <authorList>
            <person name="Anantharaman K."/>
            <person name="Brown C.T."/>
            <person name="Hug L.A."/>
            <person name="Sharon I."/>
            <person name="Castelle C.J."/>
            <person name="Probst A.J."/>
            <person name="Thomas B.C."/>
            <person name="Singh A."/>
            <person name="Wilkins M.J."/>
            <person name="Karaoz U."/>
            <person name="Brodie E.L."/>
            <person name="Williams K.H."/>
            <person name="Hubbard S.S."/>
            <person name="Banfield J.F."/>
        </authorList>
    </citation>
    <scope>NUCLEOTIDE SEQUENCE [LARGE SCALE GENOMIC DNA]</scope>
</reference>
<comment type="caution">
    <text evidence="2">The sequence shown here is derived from an EMBL/GenBank/DDBJ whole genome shotgun (WGS) entry which is preliminary data.</text>
</comment>
<evidence type="ECO:0000256" key="1">
    <source>
        <dbReference type="SAM" id="MobiDB-lite"/>
    </source>
</evidence>
<dbReference type="Proteomes" id="UP000176493">
    <property type="component" value="Unassembled WGS sequence"/>
</dbReference>
<evidence type="ECO:0000313" key="2">
    <source>
        <dbReference type="EMBL" id="OHA22305.1"/>
    </source>
</evidence>
<accession>A0A1G2MEG7</accession>
<gene>
    <name evidence="2" type="ORF">A2W52_00815</name>
</gene>